<dbReference type="Gene3D" id="1.10.287.1080">
    <property type="entry name" value="MazG-like"/>
    <property type="match status" value="1"/>
</dbReference>
<dbReference type="CDD" id="cd11540">
    <property type="entry name" value="NTP-PPase_u3"/>
    <property type="match status" value="1"/>
</dbReference>
<reference evidence="1 2" key="1">
    <citation type="journal article" date="2019" name="Nat. Med.">
        <title>A library of human gut bacterial isolates paired with longitudinal multiomics data enables mechanistic microbiome research.</title>
        <authorList>
            <person name="Poyet M."/>
            <person name="Groussin M."/>
            <person name="Gibbons S.M."/>
            <person name="Avila-Pacheco J."/>
            <person name="Jiang X."/>
            <person name="Kearney S.M."/>
            <person name="Perrotta A.R."/>
            <person name="Berdy B."/>
            <person name="Zhao S."/>
            <person name="Lieberman T.D."/>
            <person name="Swanson P.K."/>
            <person name="Smith M."/>
            <person name="Roesemann S."/>
            <person name="Alexander J.E."/>
            <person name="Rich S.A."/>
            <person name="Livny J."/>
            <person name="Vlamakis H."/>
            <person name="Clish C."/>
            <person name="Bullock K."/>
            <person name="Deik A."/>
            <person name="Scott J."/>
            <person name="Pierce K.A."/>
            <person name="Xavier R.J."/>
            <person name="Alm E.J."/>
        </authorList>
    </citation>
    <scope>NUCLEOTIDE SEQUENCE [LARGE SCALE GENOMIC DNA]</scope>
    <source>
        <strain evidence="1 2">BIOML-A1</strain>
    </source>
</reference>
<comment type="caution">
    <text evidence="1">The sequence shown here is derived from an EMBL/GenBank/DDBJ whole genome shotgun (WGS) entry which is preliminary data.</text>
</comment>
<dbReference type="AlphaFoldDB" id="A0A7X3BPE0"/>
<evidence type="ECO:0000313" key="2">
    <source>
        <dbReference type="Proteomes" id="UP000441330"/>
    </source>
</evidence>
<dbReference type="Proteomes" id="UP000441330">
    <property type="component" value="Unassembled WGS sequence"/>
</dbReference>
<protein>
    <submittedName>
        <fullName evidence="1">DNA-binding protein</fullName>
    </submittedName>
</protein>
<dbReference type="SUPFAM" id="SSF101386">
    <property type="entry name" value="all-alpha NTP pyrophosphatases"/>
    <property type="match status" value="1"/>
</dbReference>
<sequence length="172" mass="19516">MSKKVSDLVFSTKMWFIARGIEQGDVNKQGLKLIEEIGELVSGYLKNKEDVIKDSIGDVAVVVIGYAMMAGVSPDFIFFDRKEDYLPDFGGVPAWIWMITDSAFQAKVAQDLGIENTIKYNLSNIILYLNLICKELGYDFTECFGLAYEEIKDRKGRWVNGSFVKEQDLENE</sequence>
<organism evidence="1 2">
    <name type="scientific">Streptococcus parasanguinis</name>
    <dbReference type="NCBI Taxonomy" id="1318"/>
    <lineage>
        <taxon>Bacteria</taxon>
        <taxon>Bacillati</taxon>
        <taxon>Bacillota</taxon>
        <taxon>Bacilli</taxon>
        <taxon>Lactobacillales</taxon>
        <taxon>Streptococcaceae</taxon>
        <taxon>Streptococcus</taxon>
    </lineage>
</organism>
<dbReference type="GO" id="GO:0003677">
    <property type="term" value="F:DNA binding"/>
    <property type="evidence" value="ECO:0007669"/>
    <property type="project" value="UniProtKB-KW"/>
</dbReference>
<gene>
    <name evidence="1" type="ORF">GMC94_03540</name>
</gene>
<keyword evidence="1" id="KW-0238">DNA-binding</keyword>
<accession>A0A7X3BPE0</accession>
<name>A0A7X3BPE0_STRPA</name>
<evidence type="ECO:0000313" key="1">
    <source>
        <dbReference type="EMBL" id="MTS53970.1"/>
    </source>
</evidence>
<dbReference type="EMBL" id="WMZJ01000002">
    <property type="protein sequence ID" value="MTS53970.1"/>
    <property type="molecule type" value="Genomic_DNA"/>
</dbReference>
<proteinExistence type="predicted"/>